<protein>
    <recommendedName>
        <fullName evidence="4">Ankyrin repeat-containing domain</fullName>
    </recommendedName>
</protein>
<dbReference type="PANTHER" id="PTHR46586:SF3">
    <property type="entry name" value="ANKYRIN REPEAT-CONTAINING PROTEIN"/>
    <property type="match status" value="1"/>
</dbReference>
<reference evidence="2" key="1">
    <citation type="submission" date="2021-01" db="EMBL/GenBank/DDBJ databases">
        <title>Phytophthora aleatoria, a newly-described species from Pinus radiata is distinct from Phytophthora cactorum isolates based on comparative genomics.</title>
        <authorList>
            <person name="Mcdougal R."/>
            <person name="Panda P."/>
            <person name="Williams N."/>
            <person name="Studholme D.J."/>
        </authorList>
    </citation>
    <scope>NUCLEOTIDE SEQUENCE</scope>
    <source>
        <strain evidence="2">NZFS 3830</strain>
    </source>
</reference>
<dbReference type="PANTHER" id="PTHR46586">
    <property type="entry name" value="ANKYRIN REPEAT-CONTAINING PROTEIN"/>
    <property type="match status" value="1"/>
</dbReference>
<organism evidence="2 3">
    <name type="scientific">Phytophthora cactorum</name>
    <dbReference type="NCBI Taxonomy" id="29920"/>
    <lineage>
        <taxon>Eukaryota</taxon>
        <taxon>Sar</taxon>
        <taxon>Stramenopiles</taxon>
        <taxon>Oomycota</taxon>
        <taxon>Peronosporomycetes</taxon>
        <taxon>Peronosporales</taxon>
        <taxon>Peronosporaceae</taxon>
        <taxon>Phytophthora</taxon>
    </lineage>
</organism>
<accession>A0A8T1U0X1</accession>
<dbReference type="EMBL" id="JAENGZ010000895">
    <property type="protein sequence ID" value="KAG6952694.1"/>
    <property type="molecule type" value="Genomic_DNA"/>
</dbReference>
<feature type="transmembrane region" description="Helical" evidence="1">
    <location>
        <begin position="182"/>
        <end position="203"/>
    </location>
</feature>
<keyword evidence="1" id="KW-0472">Membrane</keyword>
<gene>
    <name evidence="2" type="ORF">JG687_00012843</name>
</gene>
<dbReference type="InterPro" id="IPR052050">
    <property type="entry name" value="SecEffector_AnkRepeat"/>
</dbReference>
<evidence type="ECO:0000313" key="2">
    <source>
        <dbReference type="EMBL" id="KAG6952694.1"/>
    </source>
</evidence>
<dbReference type="InterPro" id="IPR002110">
    <property type="entry name" value="Ankyrin_rpt"/>
</dbReference>
<evidence type="ECO:0000256" key="1">
    <source>
        <dbReference type="SAM" id="Phobius"/>
    </source>
</evidence>
<dbReference type="Pfam" id="PF13637">
    <property type="entry name" value="Ank_4"/>
    <property type="match status" value="1"/>
</dbReference>
<sequence>MDQLGVAPPACVSSTPAKADASTLHSSSFMPASLPTAGSGGDYLQRSFAPGESTMNDMARTNALADRNTIVDMSLRLARFVLCVVAALIFAFGFALLTSNKKTLTYVYENKLAVNETLSTKASSVVEDYNTLFGYILFAGGKVFEVFCETLIFPTLATYLHNCSLYPGDQPARMHSVVKARCIFWGLKTVIILMNVGFTSVYVGQTTFEAGQSPRHLAVPDELTAMLTQMETPWAVDSNADVLHSILRTSLTSTTTPFAFEDTCKWPEQSNKDAAQQWGAWADDVDTTSASFSFPSHSWNAALLFSQAMVPTRSAEIPLRDYLVSSEKYAITDDWDIPVLYSTFKQSMTKLGLVTASASAVTPQSFDELVRAVASDLKAVLPDHTRVGDLVLSLEHRELVEVVQFTTLTVSLPVEANEMGTTLCGASGCVYATSTSILEQLHLQPSVSISSYEEDENSALVYSSANQFVQELTAAQTPHEVLTLSVGKLAWQLSPLHIRHDATCTDDAEQQCLGLSLPFATDDGVLLVGKEALTTQHLMHPVALVTLHPATIPDMTRPEIDALTSWHRLVSPNGMLVRSSSSKCTPLVDAYLTHLQANHFYLDSHLSDDMYPAALFYLVQRGVPTSFADAMSRRRLALSAAMASSGSGSGNVTNARATTDIEVNVPTATALVTVAGCIFIVLLMLCVIYLPTSRVKLSPDTTPAAQYVQILTDDLYPDLVHKKRLRFANGDCLLFNEYVVDAIVLHAKRDQTKKIYLGMATGTSAKSLPPTPLVIVTLALRDKISFANLPHVLSLVSTFLDDTVNVPLHKACATGSLALLDRIWFYSQVPRGEDWRWCPTASLQTNRHYKQWQFSQSLIQAIRRRDLAMVEWIFSHFTRCVSQVEVVEEAASTGQLEVLKFFLEKDSGHTQEQYEVGVGEVDGNGDDHQAIGESNGVTWGGKDMLLAAQNGHNAIVRWLQERTGRAQRGHGAVLMYSVLSGDLSLVQWLISRGFQARQDACLVDCAAEEGHLSLLQWLVEHGFAGNERWIQFPSKHLDVIKWLDETGLGNGAGEAFVEACGDGPLPVVWWLAEHVSANGVVLEPESAQAALESAAGAGRLEVVQWLLNHNIGNESTFAINAAASNGRLDVAKYLHSQGLLGCQREAFANAAKNGHLDVVEWLWSEFNEDPDADLLCVYGTREFVSRAPPLTREMSEAASNGHLAVIQCLYKIALSLAGKKRKRGEESRHSSVIEMEYVVVEAARNGHLDVVQWVCTHTEVESTEDAMPCAASGGHFQVIKWLHENRSEYYGTDVIDEAAGLGNLSVLKWLLANRPDEGWSTHALDCAARGGHLSVLRWLVDHSALYNDDDDCNPTINAMTLALKGNHFDALLFVHKECSDWGSETTMLDDDVYYNEHMEAWLQEELGDMSEFD</sequence>
<dbReference type="VEuPathDB" id="FungiDB:PC110_g19161"/>
<dbReference type="VEuPathDB" id="FungiDB:PC110_g19162"/>
<evidence type="ECO:0000313" key="3">
    <source>
        <dbReference type="Proteomes" id="UP000688947"/>
    </source>
</evidence>
<dbReference type="Pfam" id="PF12796">
    <property type="entry name" value="Ank_2"/>
    <property type="match status" value="1"/>
</dbReference>
<evidence type="ECO:0008006" key="4">
    <source>
        <dbReference type="Google" id="ProtNLM"/>
    </source>
</evidence>
<dbReference type="SMART" id="SM00248">
    <property type="entry name" value="ANK"/>
    <property type="match status" value="5"/>
</dbReference>
<proteinExistence type="predicted"/>
<dbReference type="Proteomes" id="UP000688947">
    <property type="component" value="Unassembled WGS sequence"/>
</dbReference>
<name>A0A8T1U0X1_9STRA</name>
<keyword evidence="1" id="KW-0812">Transmembrane</keyword>
<dbReference type="OrthoDB" id="150412at2759"/>
<comment type="caution">
    <text evidence="2">The sequence shown here is derived from an EMBL/GenBank/DDBJ whole genome shotgun (WGS) entry which is preliminary data.</text>
</comment>
<feature type="transmembrane region" description="Helical" evidence="1">
    <location>
        <begin position="77"/>
        <end position="97"/>
    </location>
</feature>
<dbReference type="VEuPathDB" id="FungiDB:PC110_g19160"/>
<keyword evidence="1" id="KW-1133">Transmembrane helix</keyword>